<reference evidence="7 8" key="1">
    <citation type="submission" date="2018-09" db="EMBL/GenBank/DDBJ databases">
        <title>A high-quality reference genome of wild soybean provides a powerful tool to mine soybean genomes.</title>
        <authorList>
            <person name="Xie M."/>
            <person name="Chung C.Y.L."/>
            <person name="Li M.-W."/>
            <person name="Wong F.-L."/>
            <person name="Chan T.-F."/>
            <person name="Lam H.-M."/>
        </authorList>
    </citation>
    <scope>NUCLEOTIDE SEQUENCE [LARGE SCALE GENOMIC DNA]</scope>
    <source>
        <strain evidence="8">cv. W05</strain>
        <tissue evidence="7">Hypocotyl of etiolated seedlings</tissue>
    </source>
</reference>
<dbReference type="Gene3D" id="1.20.5.4130">
    <property type="match status" value="1"/>
</dbReference>
<evidence type="ECO:0000259" key="6">
    <source>
        <dbReference type="Pfam" id="PF22936"/>
    </source>
</evidence>
<dbReference type="PANTHER" id="PTHR31929">
    <property type="entry name" value="SAUR-LIKE AUXIN-RESPONSIVE PROTEIN FAMILY-RELATED"/>
    <property type="match status" value="1"/>
</dbReference>
<sequence>MAEFVLETLLGNLNSLVQKELLLFLGFDQNLERLSSLLTTIKATLEDAEEKQFSNRAIKDWLEKLKHAAHILDDNIDECSYEGLGLEYHGVKCGPSDKSSHEEKDCWNKGKSQCHNCKRFMHMQKDCRFGRQQHISFAKTENSEGNLFFACQKATEEYKNVWYLDSGCSSHMMRDKDAFIDMDSSFGSKVKLGNGEFVEVEGKGSIGVATKQGEEGVNRQLTAGYIPQQKGVFENKNQTVMEMPRCPTKVVRNMTPFEAWSGSVDGLASAPICKKSLATRIIEASLAASQASSKFVEVPKGYLAVYVGEKEKRFMIAISYLNQPSFQDLLYQAEEEFGYDHLLGGHTIPCSEDFFQRITSHLN</sequence>
<dbReference type="Pfam" id="PF02519">
    <property type="entry name" value="Auxin_inducible"/>
    <property type="match status" value="1"/>
</dbReference>
<protein>
    <submittedName>
        <fullName evidence="7">Auxin-induced protein X10A</fullName>
    </submittedName>
</protein>
<evidence type="ECO:0000313" key="7">
    <source>
        <dbReference type="EMBL" id="RZB75574.1"/>
    </source>
</evidence>
<dbReference type="InterPro" id="IPR003676">
    <property type="entry name" value="SAUR_fam"/>
</dbReference>
<keyword evidence="3" id="KW-0547">Nucleotide-binding</keyword>
<keyword evidence="8" id="KW-1185">Reference proteome</keyword>
<gene>
    <name evidence="7" type="ORF">D0Y65_034162</name>
</gene>
<dbReference type="InterPro" id="IPR012337">
    <property type="entry name" value="RNaseH-like_sf"/>
</dbReference>
<dbReference type="AlphaFoldDB" id="A0A445HPS4"/>
<dbReference type="InterPro" id="IPR054722">
    <property type="entry name" value="PolX-like_BBD"/>
</dbReference>
<name>A0A445HPS4_GLYSO</name>
<evidence type="ECO:0000256" key="4">
    <source>
        <dbReference type="ARBA" id="ARBA00022821"/>
    </source>
</evidence>
<feature type="domain" description="Retrovirus-related Pol polyprotein from transposon TNT 1-94-like beta-barrel" evidence="6">
    <location>
        <begin position="162"/>
        <end position="221"/>
    </location>
</feature>
<keyword evidence="4" id="KW-0611">Plant defense</keyword>
<dbReference type="InterPro" id="IPR041118">
    <property type="entry name" value="Rx_N"/>
</dbReference>
<dbReference type="GO" id="GO:0000166">
    <property type="term" value="F:nucleotide binding"/>
    <property type="evidence" value="ECO:0007669"/>
    <property type="project" value="UniProtKB-KW"/>
</dbReference>
<keyword evidence="2" id="KW-0677">Repeat</keyword>
<evidence type="ECO:0000313" key="8">
    <source>
        <dbReference type="Proteomes" id="UP000289340"/>
    </source>
</evidence>
<evidence type="ECO:0000259" key="5">
    <source>
        <dbReference type="Pfam" id="PF18052"/>
    </source>
</evidence>
<dbReference type="Proteomes" id="UP000289340">
    <property type="component" value="Chromosome 12"/>
</dbReference>
<dbReference type="EMBL" id="QZWG01000012">
    <property type="protein sequence ID" value="RZB75574.1"/>
    <property type="molecule type" value="Genomic_DNA"/>
</dbReference>
<dbReference type="Pfam" id="PF18052">
    <property type="entry name" value="Rx_N"/>
    <property type="match status" value="1"/>
</dbReference>
<dbReference type="SUPFAM" id="SSF53098">
    <property type="entry name" value="Ribonuclease H-like"/>
    <property type="match status" value="1"/>
</dbReference>
<organism evidence="7 8">
    <name type="scientific">Glycine soja</name>
    <name type="common">Wild soybean</name>
    <dbReference type="NCBI Taxonomy" id="3848"/>
    <lineage>
        <taxon>Eukaryota</taxon>
        <taxon>Viridiplantae</taxon>
        <taxon>Streptophyta</taxon>
        <taxon>Embryophyta</taxon>
        <taxon>Tracheophyta</taxon>
        <taxon>Spermatophyta</taxon>
        <taxon>Magnoliopsida</taxon>
        <taxon>eudicotyledons</taxon>
        <taxon>Gunneridae</taxon>
        <taxon>Pentapetalae</taxon>
        <taxon>rosids</taxon>
        <taxon>fabids</taxon>
        <taxon>Fabales</taxon>
        <taxon>Fabaceae</taxon>
        <taxon>Papilionoideae</taxon>
        <taxon>50 kb inversion clade</taxon>
        <taxon>NPAAA clade</taxon>
        <taxon>indigoferoid/millettioid clade</taxon>
        <taxon>Phaseoleae</taxon>
        <taxon>Glycine</taxon>
        <taxon>Glycine subgen. Soja</taxon>
    </lineage>
</organism>
<evidence type="ECO:0000256" key="3">
    <source>
        <dbReference type="ARBA" id="ARBA00022741"/>
    </source>
</evidence>
<dbReference type="Pfam" id="PF22936">
    <property type="entry name" value="Pol_BBD"/>
    <property type="match status" value="1"/>
</dbReference>
<comment type="similarity">
    <text evidence="1">Belongs to the ARG7 family.</text>
</comment>
<proteinExistence type="inferred from homology"/>
<comment type="caution">
    <text evidence="7">The sequence shown here is derived from an EMBL/GenBank/DDBJ whole genome shotgun (WGS) entry which is preliminary data.</text>
</comment>
<accession>A0A445HPS4</accession>
<evidence type="ECO:0000256" key="1">
    <source>
        <dbReference type="ARBA" id="ARBA00006974"/>
    </source>
</evidence>
<dbReference type="GO" id="GO:0006952">
    <property type="term" value="P:defense response"/>
    <property type="evidence" value="ECO:0007669"/>
    <property type="project" value="UniProtKB-KW"/>
</dbReference>
<evidence type="ECO:0000256" key="2">
    <source>
        <dbReference type="ARBA" id="ARBA00022737"/>
    </source>
</evidence>
<feature type="domain" description="Disease resistance N-terminal" evidence="5">
    <location>
        <begin position="5"/>
        <end position="93"/>
    </location>
</feature>
<dbReference type="GO" id="GO:0009733">
    <property type="term" value="P:response to auxin"/>
    <property type="evidence" value="ECO:0007669"/>
    <property type="project" value="InterPro"/>
</dbReference>